<evidence type="ECO:0000256" key="1">
    <source>
        <dbReference type="SAM" id="MobiDB-lite"/>
    </source>
</evidence>
<name>A0A0F7SIB3_PHARH</name>
<dbReference type="AlphaFoldDB" id="A0A0F7SIB3"/>
<evidence type="ECO:0000313" key="2">
    <source>
        <dbReference type="EMBL" id="CDZ97453.1"/>
    </source>
</evidence>
<organism evidence="2">
    <name type="scientific">Phaffia rhodozyma</name>
    <name type="common">Yeast</name>
    <name type="synonym">Xanthophyllomyces dendrorhous</name>
    <dbReference type="NCBI Taxonomy" id="264483"/>
    <lineage>
        <taxon>Eukaryota</taxon>
        <taxon>Fungi</taxon>
        <taxon>Dikarya</taxon>
        <taxon>Basidiomycota</taxon>
        <taxon>Agaricomycotina</taxon>
        <taxon>Tremellomycetes</taxon>
        <taxon>Cystofilobasidiales</taxon>
        <taxon>Mrakiaceae</taxon>
        <taxon>Phaffia</taxon>
    </lineage>
</organism>
<protein>
    <submittedName>
        <fullName evidence="2">Uncharacterized protein</fullName>
    </submittedName>
</protein>
<reference evidence="2" key="1">
    <citation type="submission" date="2014-08" db="EMBL/GenBank/DDBJ databases">
        <authorList>
            <person name="Sharma Rahul"/>
            <person name="Thines Marco"/>
        </authorList>
    </citation>
    <scope>NUCLEOTIDE SEQUENCE</scope>
</reference>
<feature type="region of interest" description="Disordered" evidence="1">
    <location>
        <begin position="1"/>
        <end position="43"/>
    </location>
</feature>
<proteinExistence type="predicted"/>
<sequence>MPVSEPHRLSRQRKEAALQTRPAANAGERRPADYTGDAGSEGYTSTLSPVYYIPGSLTAAADTVALRRMLHCSARHVR</sequence>
<accession>A0A0F7SIB3</accession>
<dbReference type="EMBL" id="LN483167">
    <property type="protein sequence ID" value="CDZ97453.1"/>
    <property type="molecule type" value="Genomic_DNA"/>
</dbReference>
<feature type="compositionally biased region" description="Basic and acidic residues" evidence="1">
    <location>
        <begin position="1"/>
        <end position="16"/>
    </location>
</feature>